<evidence type="ECO:0000313" key="3">
    <source>
        <dbReference type="Proteomes" id="UP001174934"/>
    </source>
</evidence>
<evidence type="ECO:0000256" key="1">
    <source>
        <dbReference type="SAM" id="MobiDB-lite"/>
    </source>
</evidence>
<dbReference type="EMBL" id="JAULSR010000009">
    <property type="protein sequence ID" value="KAK0612674.1"/>
    <property type="molecule type" value="Genomic_DNA"/>
</dbReference>
<protein>
    <submittedName>
        <fullName evidence="2">Uncharacterized protein</fullName>
    </submittedName>
</protein>
<dbReference type="Proteomes" id="UP001174934">
    <property type="component" value="Unassembled WGS sequence"/>
</dbReference>
<proteinExistence type="predicted"/>
<feature type="compositionally biased region" description="Polar residues" evidence="1">
    <location>
        <begin position="35"/>
        <end position="45"/>
    </location>
</feature>
<dbReference type="AlphaFoldDB" id="A0AA39U7E4"/>
<reference evidence="2" key="1">
    <citation type="submission" date="2023-06" db="EMBL/GenBank/DDBJ databases">
        <title>Genome-scale phylogeny and comparative genomics of the fungal order Sordariales.</title>
        <authorList>
            <consortium name="Lawrence Berkeley National Laboratory"/>
            <person name="Hensen N."/>
            <person name="Bonometti L."/>
            <person name="Westerberg I."/>
            <person name="Brannstrom I.O."/>
            <person name="Guillou S."/>
            <person name="Cros-Aarteil S."/>
            <person name="Calhoun S."/>
            <person name="Haridas S."/>
            <person name="Kuo A."/>
            <person name="Mondo S."/>
            <person name="Pangilinan J."/>
            <person name="Riley R."/>
            <person name="LaButti K."/>
            <person name="Andreopoulos B."/>
            <person name="Lipzen A."/>
            <person name="Chen C."/>
            <person name="Yanf M."/>
            <person name="Daum C."/>
            <person name="Ng V."/>
            <person name="Clum A."/>
            <person name="Steindorff A."/>
            <person name="Ohm R."/>
            <person name="Martin F."/>
            <person name="Silar P."/>
            <person name="Natvig D."/>
            <person name="Lalanne C."/>
            <person name="Gautier V."/>
            <person name="Ament-velasquez S.L."/>
            <person name="Kruys A."/>
            <person name="Hutchinson M.I."/>
            <person name="Powell A.J."/>
            <person name="Barry K."/>
            <person name="Miller A.N."/>
            <person name="Grigoriev I.V."/>
            <person name="Debuchy R."/>
            <person name="Gladieux P."/>
            <person name="Thoren M.H."/>
            <person name="Johannesson H."/>
        </authorList>
    </citation>
    <scope>NUCLEOTIDE SEQUENCE</scope>
    <source>
        <strain evidence="2">SMH3391-2</strain>
    </source>
</reference>
<gene>
    <name evidence="2" type="ORF">B0T17DRAFT_544259</name>
</gene>
<comment type="caution">
    <text evidence="2">The sequence shown here is derived from an EMBL/GenBank/DDBJ whole genome shotgun (WGS) entry which is preliminary data.</text>
</comment>
<sequence>MCLSSCTTKPIIHRPASRSNQPPLATTPLYHKSPSPASRSNQPPLATTPLKFQANKPGKQTGQTNPPCAPFIPFFHSFRRNRSGHLGASSYPPGLVQPPEAQTPLHDDASAAAVRPGGGFPKKEYIKKKKKSLGVFRN</sequence>
<feature type="region of interest" description="Disordered" evidence="1">
    <location>
        <begin position="82"/>
        <end position="125"/>
    </location>
</feature>
<evidence type="ECO:0000313" key="2">
    <source>
        <dbReference type="EMBL" id="KAK0612674.1"/>
    </source>
</evidence>
<name>A0AA39U7E4_9PEZI</name>
<keyword evidence="3" id="KW-1185">Reference proteome</keyword>
<feature type="region of interest" description="Disordered" evidence="1">
    <location>
        <begin position="1"/>
        <end position="70"/>
    </location>
</feature>
<accession>A0AA39U7E4</accession>
<organism evidence="2 3">
    <name type="scientific">Bombardia bombarda</name>
    <dbReference type="NCBI Taxonomy" id="252184"/>
    <lineage>
        <taxon>Eukaryota</taxon>
        <taxon>Fungi</taxon>
        <taxon>Dikarya</taxon>
        <taxon>Ascomycota</taxon>
        <taxon>Pezizomycotina</taxon>
        <taxon>Sordariomycetes</taxon>
        <taxon>Sordariomycetidae</taxon>
        <taxon>Sordariales</taxon>
        <taxon>Lasiosphaeriaceae</taxon>
        <taxon>Bombardia</taxon>
    </lineage>
</organism>